<organism evidence="1">
    <name type="scientific">Spirodela intermedia</name>
    <name type="common">Intermediate duckweed</name>
    <dbReference type="NCBI Taxonomy" id="51605"/>
    <lineage>
        <taxon>Eukaryota</taxon>
        <taxon>Viridiplantae</taxon>
        <taxon>Streptophyta</taxon>
        <taxon>Embryophyta</taxon>
        <taxon>Tracheophyta</taxon>
        <taxon>Spermatophyta</taxon>
        <taxon>Magnoliopsida</taxon>
        <taxon>Liliopsida</taxon>
        <taxon>Araceae</taxon>
        <taxon>Lemnoideae</taxon>
        <taxon>Spirodela</taxon>
    </lineage>
</organism>
<evidence type="ECO:0000313" key="1">
    <source>
        <dbReference type="EMBL" id="CAA9893331.1"/>
    </source>
</evidence>
<reference evidence="1" key="1">
    <citation type="submission" date="2020-02" db="EMBL/GenBank/DDBJ databases">
        <authorList>
            <person name="Scholz U."/>
            <person name="Mascher M."/>
            <person name="Fiebig A."/>
        </authorList>
    </citation>
    <scope>NUCLEOTIDE SEQUENCE</scope>
</reference>
<dbReference type="EMBL" id="LR761918">
    <property type="protein sequence ID" value="CAA9893331.1"/>
    <property type="molecule type" value="Genomic_DNA"/>
</dbReference>
<name>A0A8S0Y785_SPIIN</name>
<geneLocation type="chloroplast" evidence="1"/>
<keyword evidence="1" id="KW-0150">Chloroplast</keyword>
<sequence length="25" mass="2892">MTSFPKKSVQQKILNLRLSTPKIFS</sequence>
<protein>
    <submittedName>
        <fullName evidence="1">Uncharacterized protein</fullName>
    </submittedName>
</protein>
<dbReference type="AlphaFoldDB" id="A0A8S0Y785"/>
<keyword evidence="1" id="KW-0934">Plastid</keyword>
<proteinExistence type="predicted"/>
<gene>
    <name evidence="1" type="ORF">SI8410PT_00020</name>
</gene>
<accession>A0A8S0Y785</accession>